<evidence type="ECO:0000256" key="3">
    <source>
        <dbReference type="PIRSR" id="PIRSR028757-1"/>
    </source>
</evidence>
<evidence type="ECO:0000259" key="5">
    <source>
        <dbReference type="Pfam" id="PF17676"/>
    </source>
</evidence>
<keyword evidence="6" id="KW-0121">Carboxypeptidase</keyword>
<sequence length="338" mass="35776">MTLYPRPLVAGDVVGVTSPSAGVRPEYRPRLEVALESVRGRGWRTRVGEQMDGSGIAAGPASARADELVGMLRDPQVRAVVPPWGGEVAIDLLDRIDWASLADDPTWLVGFSDTSTLLVPLTLLTGVATVHGANLMDTPYRVPEPLLGWTDVVTAEPGATLLQGAAVRYRASGYDDWETHPTADEYAVDTPGGWTRLDATGDVEVRGRLIGGCLETVTHLVGTPYGDLAAWDAPEGLVVYLESAEGNAADAARRLFQLRYAGWFERATAVLIGRTPGPDLPGYTHHDAARHALGDLGIPLIADVDFGHLAPQLSLVNGALATVTHTGDGSTIAQALVP</sequence>
<dbReference type="InterPro" id="IPR003507">
    <property type="entry name" value="S66_fam"/>
</dbReference>
<dbReference type="InterPro" id="IPR029062">
    <property type="entry name" value="Class_I_gatase-like"/>
</dbReference>
<keyword evidence="2" id="KW-0378">Hydrolase</keyword>
<dbReference type="Proteomes" id="UP000283374">
    <property type="component" value="Unassembled WGS sequence"/>
</dbReference>
<dbReference type="Pfam" id="PF17676">
    <property type="entry name" value="Peptidase_S66C"/>
    <property type="match status" value="1"/>
</dbReference>
<dbReference type="SUPFAM" id="SSF141986">
    <property type="entry name" value="LD-carboxypeptidase A C-terminal domain-like"/>
    <property type="match status" value="1"/>
</dbReference>
<feature type="domain" description="LD-carboxypeptidase N-terminal" evidence="4">
    <location>
        <begin position="14"/>
        <end position="132"/>
    </location>
</feature>
<dbReference type="CDD" id="cd07062">
    <property type="entry name" value="Peptidase_S66_mccF_like"/>
    <property type="match status" value="1"/>
</dbReference>
<feature type="active site" description="Nucleophile" evidence="3">
    <location>
        <position position="112"/>
    </location>
</feature>
<proteinExistence type="inferred from homology"/>
<evidence type="ECO:0000313" key="7">
    <source>
        <dbReference type="Proteomes" id="UP000283374"/>
    </source>
</evidence>
<reference evidence="6 7" key="1">
    <citation type="submission" date="2018-08" db="EMBL/GenBank/DDBJ databases">
        <title>Cellulomonas rhizosphaerae sp. nov., a novel actinomycete isolated from soil.</title>
        <authorList>
            <person name="Tian Y."/>
        </authorList>
    </citation>
    <scope>NUCLEOTIDE SEQUENCE [LARGE SCALE GENOMIC DNA]</scope>
    <source>
        <strain evidence="6 7">NEAU-TCZ24</strain>
    </source>
</reference>
<feature type="domain" description="LD-carboxypeptidase C-terminal" evidence="5">
    <location>
        <begin position="206"/>
        <end position="323"/>
    </location>
</feature>
<keyword evidence="6" id="KW-0645">Protease</keyword>
<dbReference type="InterPro" id="IPR040921">
    <property type="entry name" value="Peptidase_S66C"/>
</dbReference>
<dbReference type="AlphaFoldDB" id="A0A413RLE7"/>
<evidence type="ECO:0000313" key="6">
    <source>
        <dbReference type="EMBL" id="RHA40749.1"/>
    </source>
</evidence>
<protein>
    <submittedName>
        <fullName evidence="6">LD-carboxypeptidase</fullName>
    </submittedName>
</protein>
<name>A0A413RLE7_9CELL</name>
<dbReference type="Gene3D" id="3.50.30.60">
    <property type="entry name" value="LD-carboxypeptidase A C-terminal domain-like"/>
    <property type="match status" value="1"/>
</dbReference>
<evidence type="ECO:0000256" key="2">
    <source>
        <dbReference type="ARBA" id="ARBA00022801"/>
    </source>
</evidence>
<accession>A0A413RLE7</accession>
<comment type="similarity">
    <text evidence="1">Belongs to the peptidase S66 family.</text>
</comment>
<keyword evidence="7" id="KW-1185">Reference proteome</keyword>
<dbReference type="PANTHER" id="PTHR30237:SF5">
    <property type="entry name" value="CARBOXYPEPTIDASE VC_A0337-RELATED"/>
    <property type="match status" value="1"/>
</dbReference>
<dbReference type="InterPro" id="IPR027461">
    <property type="entry name" value="Carboxypeptidase_A_C_sf"/>
</dbReference>
<evidence type="ECO:0000256" key="1">
    <source>
        <dbReference type="ARBA" id="ARBA00010233"/>
    </source>
</evidence>
<dbReference type="PANTHER" id="PTHR30237">
    <property type="entry name" value="MURAMOYLTETRAPEPTIDE CARBOXYPEPTIDASE"/>
    <property type="match status" value="1"/>
</dbReference>
<dbReference type="EMBL" id="QWKP01000192">
    <property type="protein sequence ID" value="RHA40749.1"/>
    <property type="molecule type" value="Genomic_DNA"/>
</dbReference>
<feature type="active site" description="Charge relay system" evidence="3">
    <location>
        <position position="242"/>
    </location>
</feature>
<dbReference type="GO" id="GO:0004180">
    <property type="term" value="F:carboxypeptidase activity"/>
    <property type="evidence" value="ECO:0007669"/>
    <property type="project" value="UniProtKB-KW"/>
</dbReference>
<comment type="caution">
    <text evidence="6">The sequence shown here is derived from an EMBL/GenBank/DDBJ whole genome shotgun (WGS) entry which is preliminary data.</text>
</comment>
<dbReference type="PIRSF" id="PIRSF028757">
    <property type="entry name" value="LD-carboxypeptidase"/>
    <property type="match status" value="1"/>
</dbReference>
<dbReference type="Gene3D" id="3.40.50.10740">
    <property type="entry name" value="Class I glutamine amidotransferase-like"/>
    <property type="match status" value="1"/>
</dbReference>
<dbReference type="InterPro" id="IPR027478">
    <property type="entry name" value="LdcA_N"/>
</dbReference>
<dbReference type="OrthoDB" id="9807329at2"/>
<feature type="active site" description="Charge relay system" evidence="3">
    <location>
        <position position="308"/>
    </location>
</feature>
<evidence type="ECO:0000259" key="4">
    <source>
        <dbReference type="Pfam" id="PF02016"/>
    </source>
</evidence>
<dbReference type="SUPFAM" id="SSF52317">
    <property type="entry name" value="Class I glutamine amidotransferase-like"/>
    <property type="match status" value="1"/>
</dbReference>
<dbReference type="RefSeq" id="WP_118767207.1">
    <property type="nucleotide sequence ID" value="NZ_QWKP01000192.1"/>
</dbReference>
<gene>
    <name evidence="6" type="ORF">D1825_09640</name>
</gene>
<organism evidence="6 7">
    <name type="scientific">Cellulomonas rhizosphaerae</name>
    <dbReference type="NCBI Taxonomy" id="2293719"/>
    <lineage>
        <taxon>Bacteria</taxon>
        <taxon>Bacillati</taxon>
        <taxon>Actinomycetota</taxon>
        <taxon>Actinomycetes</taxon>
        <taxon>Micrococcales</taxon>
        <taxon>Cellulomonadaceae</taxon>
        <taxon>Cellulomonas</taxon>
    </lineage>
</organism>
<dbReference type="Pfam" id="PF02016">
    <property type="entry name" value="Peptidase_S66"/>
    <property type="match status" value="1"/>
</dbReference>
<dbReference type="InterPro" id="IPR040449">
    <property type="entry name" value="Peptidase_S66_N"/>
</dbReference>